<accession>A0A383ULB9</accession>
<dbReference type="VEuPathDB" id="FungiDB:BLGHR1_10866"/>
<dbReference type="SUPFAM" id="SSF50978">
    <property type="entry name" value="WD40 repeat-like"/>
    <property type="match status" value="1"/>
</dbReference>
<dbReference type="PROSITE" id="PS50082">
    <property type="entry name" value="WD_REPEATS_2"/>
    <property type="match status" value="3"/>
</dbReference>
<feature type="repeat" description="WD" evidence="4">
    <location>
        <begin position="246"/>
        <end position="278"/>
    </location>
</feature>
<keyword evidence="1 4" id="KW-0853">WD repeat</keyword>
<dbReference type="FunFam" id="2.130.10.10:FF:000870">
    <property type="entry name" value="WD repeat-containing protein"/>
    <property type="match status" value="1"/>
</dbReference>
<dbReference type="InterPro" id="IPR019775">
    <property type="entry name" value="WD40_repeat_CS"/>
</dbReference>
<feature type="repeat" description="WD" evidence="4">
    <location>
        <begin position="66"/>
        <end position="102"/>
    </location>
</feature>
<dbReference type="Pfam" id="PF00400">
    <property type="entry name" value="WD40"/>
    <property type="match status" value="4"/>
</dbReference>
<dbReference type="InterPro" id="IPR020472">
    <property type="entry name" value="WD40_PAC1"/>
</dbReference>
<dbReference type="Proteomes" id="UP000275772">
    <property type="component" value="Unassembled WGS sequence"/>
</dbReference>
<dbReference type="EMBL" id="UNSH01000008">
    <property type="protein sequence ID" value="SZF00140.1"/>
    <property type="molecule type" value="Genomic_DNA"/>
</dbReference>
<dbReference type="InterPro" id="IPR040132">
    <property type="entry name" value="Tex1/THOC3"/>
</dbReference>
<dbReference type="PROSITE" id="PS50294">
    <property type="entry name" value="WD_REPEATS_REGION"/>
    <property type="match status" value="2"/>
</dbReference>
<reference evidence="5 6" key="1">
    <citation type="submission" date="2017-11" db="EMBL/GenBank/DDBJ databases">
        <authorList>
            <person name="Kracher B."/>
        </authorList>
    </citation>
    <scope>NUCLEOTIDE SEQUENCE [LARGE SCALE GENOMIC DNA]</scope>
    <source>
        <strain evidence="5 6">RACE1</strain>
    </source>
</reference>
<dbReference type="InterPro" id="IPR015943">
    <property type="entry name" value="WD40/YVTN_repeat-like_dom_sf"/>
</dbReference>
<keyword evidence="2" id="KW-0677">Repeat</keyword>
<feature type="repeat" description="WD" evidence="4">
    <location>
        <begin position="111"/>
        <end position="153"/>
    </location>
</feature>
<protein>
    <submittedName>
        <fullName evidence="5">Uncharacterized protein</fullName>
    </submittedName>
</protein>
<evidence type="ECO:0000256" key="1">
    <source>
        <dbReference type="ARBA" id="ARBA00022574"/>
    </source>
</evidence>
<gene>
    <name evidence="5" type="ORF">BLGHR1_10866</name>
</gene>
<dbReference type="GO" id="GO:0006406">
    <property type="term" value="P:mRNA export from nucleus"/>
    <property type="evidence" value="ECO:0007669"/>
    <property type="project" value="InterPro"/>
</dbReference>
<dbReference type="PRINTS" id="PR00320">
    <property type="entry name" value="GPROTEINBRPT"/>
</dbReference>
<dbReference type="PANTHER" id="PTHR22839">
    <property type="entry name" value="THO COMPLEX SUBUNIT 3 THO3"/>
    <property type="match status" value="1"/>
</dbReference>
<sequence length="371" mass="40491">MAPPPRQRHSYSIGKTNFSAFLSGLKTQSYHEPMISRTSTPHRCVELNPLVDHSTVRALEKLISASSIRSIAWNPLGTLIATGASDGTIRVWNPDKPKSIYSTELNTSPSKGHHRAGIEKIAFNPVKDAELCSVSNDGVVKFWDVRSKAIINEVKGLGEAFTLAWAPDGESLVVGNKLDNIFVLSPTNASIISTHQQQVQTNQITFCYSGKKIFLTTGEGRVKILSYPAFEPVFHLSYDPTTPFTLNGHTSSCLTVELQPSARYLATGGSDAIIALWDTTDWICQRTIADMIGPVRSISFSFDGSYIVGGSDEGVGLEVIHTETGDQIHTIKTPGGQPCTIVSWHPNRYWLAYSDLGGLKILGVDVSTERK</sequence>
<dbReference type="SMART" id="SM00320">
    <property type="entry name" value="WD40"/>
    <property type="match status" value="5"/>
</dbReference>
<evidence type="ECO:0000313" key="6">
    <source>
        <dbReference type="Proteomes" id="UP000275772"/>
    </source>
</evidence>
<evidence type="ECO:0000256" key="4">
    <source>
        <dbReference type="PROSITE-ProRule" id="PRU00221"/>
    </source>
</evidence>
<dbReference type="AlphaFoldDB" id="A0A383ULB9"/>
<dbReference type="InterPro" id="IPR036322">
    <property type="entry name" value="WD40_repeat_dom_sf"/>
</dbReference>
<dbReference type="InterPro" id="IPR001680">
    <property type="entry name" value="WD40_rpt"/>
</dbReference>
<comment type="similarity">
    <text evidence="3">Belongs to the THOC3 family.</text>
</comment>
<evidence type="ECO:0000313" key="5">
    <source>
        <dbReference type="EMBL" id="SZF00140.1"/>
    </source>
</evidence>
<dbReference type="PANTHER" id="PTHR22839:SF0">
    <property type="entry name" value="THO COMPLEX SUBUNIT 3"/>
    <property type="match status" value="1"/>
</dbReference>
<dbReference type="GO" id="GO:0000445">
    <property type="term" value="C:THO complex part of transcription export complex"/>
    <property type="evidence" value="ECO:0007669"/>
    <property type="project" value="TreeGrafter"/>
</dbReference>
<evidence type="ECO:0000256" key="3">
    <source>
        <dbReference type="ARBA" id="ARBA00046343"/>
    </source>
</evidence>
<dbReference type="Gene3D" id="2.130.10.10">
    <property type="entry name" value="YVTN repeat-like/Quinoprotein amine dehydrogenase"/>
    <property type="match status" value="2"/>
</dbReference>
<organism evidence="5 6">
    <name type="scientific">Blumeria hordei</name>
    <name type="common">Barley powdery mildew</name>
    <name type="synonym">Blumeria graminis f. sp. hordei</name>
    <dbReference type="NCBI Taxonomy" id="2867405"/>
    <lineage>
        <taxon>Eukaryota</taxon>
        <taxon>Fungi</taxon>
        <taxon>Dikarya</taxon>
        <taxon>Ascomycota</taxon>
        <taxon>Pezizomycotina</taxon>
        <taxon>Leotiomycetes</taxon>
        <taxon>Erysiphales</taxon>
        <taxon>Erysiphaceae</taxon>
        <taxon>Blumeria</taxon>
    </lineage>
</organism>
<name>A0A383ULB9_BLUHO</name>
<proteinExistence type="inferred from homology"/>
<evidence type="ECO:0000256" key="2">
    <source>
        <dbReference type="ARBA" id="ARBA00022737"/>
    </source>
</evidence>
<dbReference type="PROSITE" id="PS00678">
    <property type="entry name" value="WD_REPEATS_1"/>
    <property type="match status" value="1"/>
</dbReference>